<sequence length="282" mass="32947">MDVELWSCGYAYHTKPFRQRIEQLPYFLFRLQTEGFSRALVNGKMQSLEPGDLLLFQPGEQYDLRVNLEESEGEGSGDYFLFCQGSWVKQWWGRSEKPQCVRIDLDERILFLWRQLHLEKHRVQEVEPELLTYLVGALCVSLERAVVGTASLHRQSDLHAKFTSDRMKRYIETHAMEDLRVEDVANHVQRSVSRAAHLFKETFGLTIVQYALEIKLSHAVDRIRYTNMNLEQVAESCGFGSYSYFHKVFKKKYGMSPNDFRQSPMDYLGVYEEAGNRHLADV</sequence>
<evidence type="ECO:0000259" key="4">
    <source>
        <dbReference type="PROSITE" id="PS01124"/>
    </source>
</evidence>
<accession>A0ABW4JFX7</accession>
<dbReference type="Gene3D" id="1.10.10.60">
    <property type="entry name" value="Homeodomain-like"/>
    <property type="match status" value="2"/>
</dbReference>
<dbReference type="InterPro" id="IPR009057">
    <property type="entry name" value="Homeodomain-like_sf"/>
</dbReference>
<evidence type="ECO:0000256" key="3">
    <source>
        <dbReference type="ARBA" id="ARBA00023163"/>
    </source>
</evidence>
<keyword evidence="1" id="KW-0805">Transcription regulation</keyword>
<keyword evidence="2" id="KW-0238">DNA-binding</keyword>
<dbReference type="PRINTS" id="PR00032">
    <property type="entry name" value="HTHARAC"/>
</dbReference>
<dbReference type="Pfam" id="PF02311">
    <property type="entry name" value="AraC_binding"/>
    <property type="match status" value="1"/>
</dbReference>
<dbReference type="InterPro" id="IPR018060">
    <property type="entry name" value="HTH_AraC"/>
</dbReference>
<dbReference type="PANTHER" id="PTHR43280:SF2">
    <property type="entry name" value="HTH-TYPE TRANSCRIPTIONAL REGULATOR EXSA"/>
    <property type="match status" value="1"/>
</dbReference>
<evidence type="ECO:0000256" key="2">
    <source>
        <dbReference type="ARBA" id="ARBA00023125"/>
    </source>
</evidence>
<evidence type="ECO:0000256" key="1">
    <source>
        <dbReference type="ARBA" id="ARBA00023015"/>
    </source>
</evidence>
<dbReference type="PROSITE" id="PS00041">
    <property type="entry name" value="HTH_ARAC_FAMILY_1"/>
    <property type="match status" value="1"/>
</dbReference>
<dbReference type="PANTHER" id="PTHR43280">
    <property type="entry name" value="ARAC-FAMILY TRANSCRIPTIONAL REGULATOR"/>
    <property type="match status" value="1"/>
</dbReference>
<proteinExistence type="predicted"/>
<dbReference type="RefSeq" id="WP_377943173.1">
    <property type="nucleotide sequence ID" value="NZ_JBHUCX010000028.1"/>
</dbReference>
<feature type="domain" description="HTH araC/xylS-type" evidence="4">
    <location>
        <begin position="165"/>
        <end position="263"/>
    </location>
</feature>
<comment type="caution">
    <text evidence="5">The sequence shown here is derived from an EMBL/GenBank/DDBJ whole genome shotgun (WGS) entry which is preliminary data.</text>
</comment>
<dbReference type="Proteomes" id="UP001597079">
    <property type="component" value="Unassembled WGS sequence"/>
</dbReference>
<gene>
    <name evidence="5" type="ORF">ACFSB2_11390</name>
</gene>
<name>A0ABW4JFX7_9BACL</name>
<dbReference type="InterPro" id="IPR018062">
    <property type="entry name" value="HTH_AraC-typ_CS"/>
</dbReference>
<dbReference type="SUPFAM" id="SSF46689">
    <property type="entry name" value="Homeodomain-like"/>
    <property type="match status" value="2"/>
</dbReference>
<evidence type="ECO:0000313" key="5">
    <source>
        <dbReference type="EMBL" id="MFD1675299.1"/>
    </source>
</evidence>
<dbReference type="InterPro" id="IPR037923">
    <property type="entry name" value="HTH-like"/>
</dbReference>
<dbReference type="SMART" id="SM00342">
    <property type="entry name" value="HTH_ARAC"/>
    <property type="match status" value="1"/>
</dbReference>
<dbReference type="InterPro" id="IPR003313">
    <property type="entry name" value="AraC-bd"/>
</dbReference>
<dbReference type="EMBL" id="JBHUCX010000028">
    <property type="protein sequence ID" value="MFD1675299.1"/>
    <property type="molecule type" value="Genomic_DNA"/>
</dbReference>
<keyword evidence="6" id="KW-1185">Reference proteome</keyword>
<organism evidence="5 6">
    <name type="scientific">Alicyclobacillus fodiniaquatilis</name>
    <dbReference type="NCBI Taxonomy" id="1661150"/>
    <lineage>
        <taxon>Bacteria</taxon>
        <taxon>Bacillati</taxon>
        <taxon>Bacillota</taxon>
        <taxon>Bacilli</taxon>
        <taxon>Bacillales</taxon>
        <taxon>Alicyclobacillaceae</taxon>
        <taxon>Alicyclobacillus</taxon>
    </lineage>
</organism>
<protein>
    <submittedName>
        <fullName evidence="5">Helix-turn-helix domain-containing protein</fullName>
    </submittedName>
</protein>
<reference evidence="6" key="1">
    <citation type="journal article" date="2019" name="Int. J. Syst. Evol. Microbiol.">
        <title>The Global Catalogue of Microorganisms (GCM) 10K type strain sequencing project: providing services to taxonomists for standard genome sequencing and annotation.</title>
        <authorList>
            <consortium name="The Broad Institute Genomics Platform"/>
            <consortium name="The Broad Institute Genome Sequencing Center for Infectious Disease"/>
            <person name="Wu L."/>
            <person name="Ma J."/>
        </authorList>
    </citation>
    <scope>NUCLEOTIDE SEQUENCE [LARGE SCALE GENOMIC DNA]</scope>
    <source>
        <strain evidence="6">CGMCC 1.12286</strain>
    </source>
</reference>
<dbReference type="InterPro" id="IPR020449">
    <property type="entry name" value="Tscrpt_reg_AraC-type_HTH"/>
</dbReference>
<evidence type="ECO:0000313" key="6">
    <source>
        <dbReference type="Proteomes" id="UP001597079"/>
    </source>
</evidence>
<dbReference type="Pfam" id="PF12833">
    <property type="entry name" value="HTH_18"/>
    <property type="match status" value="1"/>
</dbReference>
<dbReference type="SUPFAM" id="SSF51215">
    <property type="entry name" value="Regulatory protein AraC"/>
    <property type="match status" value="1"/>
</dbReference>
<dbReference type="PROSITE" id="PS01124">
    <property type="entry name" value="HTH_ARAC_FAMILY_2"/>
    <property type="match status" value="1"/>
</dbReference>
<keyword evidence="3" id="KW-0804">Transcription</keyword>